<dbReference type="AlphaFoldDB" id="A0A4Z0BNQ0"/>
<dbReference type="Proteomes" id="UP000297839">
    <property type="component" value="Unassembled WGS sequence"/>
</dbReference>
<proteinExistence type="predicted"/>
<comment type="caution">
    <text evidence="2">The sequence shown here is derived from an EMBL/GenBank/DDBJ whole genome shotgun (WGS) entry which is preliminary data.</text>
</comment>
<gene>
    <name evidence="2" type="ORF">EZ216_13135</name>
</gene>
<keyword evidence="3" id="KW-1185">Reference proteome</keyword>
<dbReference type="Pfam" id="PF02470">
    <property type="entry name" value="MlaD"/>
    <property type="match status" value="1"/>
</dbReference>
<organism evidence="2 3">
    <name type="scientific">Ramlibacter humi</name>
    <dbReference type="NCBI Taxonomy" id="2530451"/>
    <lineage>
        <taxon>Bacteria</taxon>
        <taxon>Pseudomonadati</taxon>
        <taxon>Pseudomonadota</taxon>
        <taxon>Betaproteobacteria</taxon>
        <taxon>Burkholderiales</taxon>
        <taxon>Comamonadaceae</taxon>
        <taxon>Ramlibacter</taxon>
    </lineage>
</organism>
<dbReference type="OrthoDB" id="5294672at2"/>
<dbReference type="InterPro" id="IPR003399">
    <property type="entry name" value="Mce/MlaD"/>
</dbReference>
<evidence type="ECO:0000313" key="3">
    <source>
        <dbReference type="Proteomes" id="UP000297839"/>
    </source>
</evidence>
<dbReference type="PROSITE" id="PS51257">
    <property type="entry name" value="PROKAR_LIPOPROTEIN"/>
    <property type="match status" value="1"/>
</dbReference>
<dbReference type="EMBL" id="SMLK01000004">
    <property type="protein sequence ID" value="TFZ00050.1"/>
    <property type="molecule type" value="Genomic_DNA"/>
</dbReference>
<dbReference type="PANTHER" id="PTHR36698:SF3">
    <property type="entry name" value="ABC-TYPE TRANSPORT AUXILIARY LIPOPROTEIN COMPONENT DOMAIN-CONTAINING PROTEIN"/>
    <property type="match status" value="1"/>
</dbReference>
<dbReference type="RefSeq" id="WP_135250234.1">
    <property type="nucleotide sequence ID" value="NZ_SMLK01000004.1"/>
</dbReference>
<reference evidence="2 3" key="1">
    <citation type="submission" date="2019-03" db="EMBL/GenBank/DDBJ databases">
        <title>Ramlibacter sp. 18x22-1, whole genome shotgun sequence.</title>
        <authorList>
            <person name="Zhang X."/>
            <person name="Feng G."/>
            <person name="Zhu H."/>
        </authorList>
    </citation>
    <scope>NUCLEOTIDE SEQUENCE [LARGE SCALE GENOMIC DNA]</scope>
    <source>
        <strain evidence="2 3">18x22-1</strain>
    </source>
</reference>
<dbReference type="PANTHER" id="PTHR36698">
    <property type="entry name" value="BLL5892 PROTEIN"/>
    <property type="match status" value="1"/>
</dbReference>
<name>A0A4Z0BNQ0_9BURK</name>
<evidence type="ECO:0000259" key="1">
    <source>
        <dbReference type="Pfam" id="PF02470"/>
    </source>
</evidence>
<accession>A0A4Z0BNQ0</accession>
<evidence type="ECO:0000313" key="2">
    <source>
        <dbReference type="EMBL" id="TFZ00050.1"/>
    </source>
</evidence>
<protein>
    <submittedName>
        <fullName evidence="2">MCE family protein</fullName>
    </submittedName>
</protein>
<sequence>MDRANERLAWYVFLAILLACAAAAGLFLSGRAGTVTYELRTGEPVSGLITGAPVEFHGVEVGQVHDVRLLDPRTVQVLLRVRRDAPVTTATVATITGRGIAARGFTGYVYVSLEDAAAGGAALPIPPGEPYPRIATAPVRSASLDYSVNQLNASMQSMMALLQQTLDARTVAALKATAGHVEQVSGSLASNDARLRAIIANTEKASGRLGPLLQSGDRALGTLQDRVLPQAQETLLRFDGVAGTANLALHNVETASAGLGPLVESGDRVMRSMETQVLPQTMQELRQADDLLLTMNVAAANIRDNPSSLIWGRRATRTVAGTCH</sequence>
<feature type="domain" description="Mce/MlaD" evidence="1">
    <location>
        <begin position="44"/>
        <end position="100"/>
    </location>
</feature>